<reference evidence="1 2" key="1">
    <citation type="journal article" date="2013" name="PLoS ONE">
        <title>Identification and characterization of three novel lipases belonging to families II and V from Anaerovibrio lipolyticus 5ST.</title>
        <authorList>
            <person name="Prive F."/>
            <person name="Kaderbhai N.N."/>
            <person name="Girdwood S."/>
            <person name="Worgan H.J."/>
            <person name="Pinloche E."/>
            <person name="Scollan N.D."/>
            <person name="Huws S.A."/>
            <person name="Newbold C.J."/>
        </authorList>
    </citation>
    <scope>NUCLEOTIDE SEQUENCE [LARGE SCALE GENOMIC DNA]</scope>
    <source>
        <strain evidence="1 2">5S</strain>
    </source>
</reference>
<accession>A0A0B2JVA7</accession>
<evidence type="ECO:0000313" key="1">
    <source>
        <dbReference type="EMBL" id="KHM50658.1"/>
    </source>
</evidence>
<name>A0A0B2JVA7_9FIRM</name>
<organism evidence="1 2">
    <name type="scientific">Anaerovibrio lipolyticus</name>
    <dbReference type="NCBI Taxonomy" id="82374"/>
    <lineage>
        <taxon>Bacteria</taxon>
        <taxon>Bacillati</taxon>
        <taxon>Bacillota</taxon>
        <taxon>Negativicutes</taxon>
        <taxon>Selenomonadales</taxon>
        <taxon>Selenomonadaceae</taxon>
        <taxon>Anaerovibrio</taxon>
    </lineage>
</organism>
<dbReference type="STRING" id="82374.NZ47_12010"/>
<dbReference type="AlphaFoldDB" id="A0A0B2JVA7"/>
<dbReference type="Proteomes" id="UP000030993">
    <property type="component" value="Unassembled WGS sequence"/>
</dbReference>
<keyword evidence="2" id="KW-1185">Reference proteome</keyword>
<sequence length="424" mass="48787">MDKIMKQDNIDRLIEAGNWQLTMEKFIDFRASSIKSYGYIGSVMYGNYVYDISSTIDKSDESDRYITLEAIKPSDKYDCIGETCEQQFDIHIDEEKYNDPVFGSTFAASDYTLRGEDFEDLHAFKKAVVRELLAMKCISPEKVEQYEYFKKNSCGFFQQVHKAMEKYKYMDTKNFIDVCDWSLDNNALNALREGEPCVILDIGSVNIGNDIFKLTAFENFGKLNIEYVHKKPLPEYESFQMKEKPFDFELNHDNLDINFHIYNNGGNCKSCVLDVLAKDEDFSGVKEAICNMLQEDHAIFFDKALNYKSIKENGTSFVNQLDKAIEGYYQKILSKNNLSQDDMSCLAQRYDKIVSAAFDVTKNDVVKAMINDGLSDKFIKKVSRNMESINGGFTPDWASDVLKKREIKDMLKAQSRKKNAGLEL</sequence>
<proteinExistence type="predicted"/>
<gene>
    <name evidence="1" type="ORF">NZ47_12010</name>
</gene>
<evidence type="ECO:0000313" key="2">
    <source>
        <dbReference type="Proteomes" id="UP000030993"/>
    </source>
</evidence>
<protein>
    <submittedName>
        <fullName evidence="1">Uncharacterized protein</fullName>
    </submittedName>
</protein>
<comment type="caution">
    <text evidence="1">The sequence shown here is derived from an EMBL/GenBank/DDBJ whole genome shotgun (WGS) entry which is preliminary data.</text>
</comment>
<dbReference type="RefSeq" id="WP_039211186.1">
    <property type="nucleotide sequence ID" value="NZ_JSCE01000220.1"/>
</dbReference>
<dbReference type="EMBL" id="JSCE01000220">
    <property type="protein sequence ID" value="KHM50658.1"/>
    <property type="molecule type" value="Genomic_DNA"/>
</dbReference>